<dbReference type="AlphaFoldDB" id="A0A5U4KN55"/>
<evidence type="ECO:0008006" key="2">
    <source>
        <dbReference type="Google" id="ProtNLM"/>
    </source>
</evidence>
<evidence type="ECO:0000313" key="1">
    <source>
        <dbReference type="EMBL" id="EBQ0043834.1"/>
    </source>
</evidence>
<comment type="caution">
    <text evidence="1">The sequence shown here is derived from an EMBL/GenBank/DDBJ whole genome shotgun (WGS) entry which is preliminary data.</text>
</comment>
<dbReference type="EMBL" id="AAGNOE010000009">
    <property type="protein sequence ID" value="EBQ0043834.1"/>
    <property type="molecule type" value="Genomic_DNA"/>
</dbReference>
<dbReference type="Gene3D" id="3.40.50.10190">
    <property type="entry name" value="BRCT domain"/>
    <property type="match status" value="1"/>
</dbReference>
<name>A0A5U4KN55_SALET</name>
<reference evidence="1" key="1">
    <citation type="submission" date="2018-07" db="EMBL/GenBank/DDBJ databases">
        <authorList>
            <consortium name="GenomeTrakr network: Whole genome sequencing for foodborne pathogen traceback"/>
        </authorList>
    </citation>
    <scope>NUCLEOTIDE SEQUENCE</scope>
    <source>
        <strain evidence="1">CFSAN031465</strain>
    </source>
</reference>
<protein>
    <recommendedName>
        <fullName evidence="2">BRCT domain-containing protein</fullName>
    </recommendedName>
</protein>
<accession>A0A5U4KN55</accession>
<organism evidence="1">
    <name type="scientific">Salmonella enterica I</name>
    <dbReference type="NCBI Taxonomy" id="59201"/>
    <lineage>
        <taxon>Bacteria</taxon>
        <taxon>Pseudomonadati</taxon>
        <taxon>Pseudomonadota</taxon>
        <taxon>Gammaproteobacteria</taxon>
        <taxon>Enterobacterales</taxon>
        <taxon>Enterobacteriaceae</taxon>
        <taxon>Salmonella</taxon>
    </lineage>
</organism>
<proteinExistence type="predicted"/>
<dbReference type="SUPFAM" id="SSF52113">
    <property type="entry name" value="BRCT domain"/>
    <property type="match status" value="1"/>
</dbReference>
<sequence>MEKTLIFVYANSKNIVNVQIITNISQNEEYLQGESLKTGEEGKLKTFLKSRILSECGSLEEAENFVSRGIDTGLLEICAPKPETFDVHFTGFKKDEKTNLEELAIKAGMVVRKSVTKGLKLLCYGYNASSKKMAAAREMGIIILNSEQFSQFLDTGDFTESQ</sequence>
<dbReference type="InterPro" id="IPR036420">
    <property type="entry name" value="BRCT_dom_sf"/>
</dbReference>
<gene>
    <name evidence="1" type="ORF">AXN36_13290</name>
</gene>